<name>A0A4Q9LF87_9MICR</name>
<feature type="domain" description="Myb-like" evidence="4">
    <location>
        <begin position="606"/>
        <end position="656"/>
    </location>
</feature>
<dbReference type="SMART" id="SM00717">
    <property type="entry name" value="SANT"/>
    <property type="match status" value="2"/>
</dbReference>
<dbReference type="GO" id="GO:0000981">
    <property type="term" value="F:DNA-binding transcription factor activity, RNA polymerase II-specific"/>
    <property type="evidence" value="ECO:0007669"/>
    <property type="project" value="TreeGrafter"/>
</dbReference>
<evidence type="ECO:0000256" key="2">
    <source>
        <dbReference type="ARBA" id="ARBA00023125"/>
    </source>
</evidence>
<proteinExistence type="predicted"/>
<dbReference type="PANTHER" id="PTHR45614:SF274">
    <property type="entry name" value="MYB-LIKE DNA-BINDING PROTEIN"/>
    <property type="match status" value="1"/>
</dbReference>
<dbReference type="VEuPathDB" id="MicrosporidiaDB:CWI36_0021p0030"/>
<evidence type="ECO:0000259" key="5">
    <source>
        <dbReference type="PROSITE" id="PS51293"/>
    </source>
</evidence>
<dbReference type="Proteomes" id="UP000293045">
    <property type="component" value="Unassembled WGS sequence"/>
</dbReference>
<dbReference type="PROSITE" id="PS51294">
    <property type="entry name" value="HTH_MYB"/>
    <property type="match status" value="2"/>
</dbReference>
<dbReference type="SUPFAM" id="SSF46689">
    <property type="entry name" value="Homeodomain-like"/>
    <property type="match status" value="1"/>
</dbReference>
<dbReference type="InterPro" id="IPR050560">
    <property type="entry name" value="MYB_TF"/>
</dbReference>
<dbReference type="Gene3D" id="1.10.10.60">
    <property type="entry name" value="Homeodomain-like"/>
    <property type="match status" value="2"/>
</dbReference>
<dbReference type="InterPro" id="IPR001005">
    <property type="entry name" value="SANT/Myb"/>
</dbReference>
<dbReference type="InterPro" id="IPR009057">
    <property type="entry name" value="Homeodomain-like_sf"/>
</dbReference>
<evidence type="ECO:0000313" key="7">
    <source>
        <dbReference type="EMBL" id="TBU06296.1"/>
    </source>
</evidence>
<dbReference type="PANTHER" id="PTHR45614">
    <property type="entry name" value="MYB PROTEIN-RELATED"/>
    <property type="match status" value="1"/>
</dbReference>
<dbReference type="Pfam" id="PF13921">
    <property type="entry name" value="Myb_DNA-bind_6"/>
    <property type="match status" value="1"/>
</dbReference>
<dbReference type="AlphaFoldDB" id="A0A4Q9LF87"/>
<dbReference type="PROSITE" id="PS51293">
    <property type="entry name" value="SANT"/>
    <property type="match status" value="1"/>
</dbReference>
<dbReference type="InterPro" id="IPR017884">
    <property type="entry name" value="SANT_dom"/>
</dbReference>
<feature type="domain" description="HTH myb-type" evidence="6">
    <location>
        <begin position="611"/>
        <end position="660"/>
    </location>
</feature>
<sequence length="664" mass="78441">MNNSNTIFSIDRAESKQEPMPFRKAMNHRYTAYLKTLAYDKPIAFLHKEVCDNGEIRENTDLSNYASLDKNQILRNGAENKNSVRCSALKADTMIQNSKEVKNNVWYGKMLEVLKKMKSQVRTMCYTPIRNFVVEKILNNNIFMKDNATTNFDGYAFFNIDDLKLTKKYFIEDNNLINESEASRYSKSNEIDLKKELLERHAKMIDSEFMVLNILYIIGFDEWKKIHLRCDTCLLLLGFIENWKKHYDFSRCYSIYVGDLKTSLCLVHRTDGCFKKLKRKSYEYPSKRVKIYTDEISVRRTPKRKASLPQTNPNIKNKKKNIESIMKNESNSKRQMLNDKFLIRDNFNKRVKTNNYSVEKKEEITKEFPMIDTDEFESDNINTSKIYSPNDVIFDTESNNKQIKEIIPNLENSFKMEYNKIEPSNSLSSSIIVEENTELKDSEYKVFKDLSFFKKNFSDSHDTCDLCTNSFVKLKINKEILEKEKERLYEHGIFKLSIDVKRIENTEDNEKYIGNYQTRHENIDDKVIHTKNSPNKPLFSNNQEQNAESNTESESKHKTGKWTADEDKKLLDLVQEYSYENWAKIAKLIETRSGKQCRERWKNHLNPMVTKKPISEEEASIIFEAQSRIGNKWCKISELLPGRSENTVKNFYFSYQRKHKKQHR</sequence>
<feature type="domain" description="HTH myb-type" evidence="6">
    <location>
        <begin position="554"/>
        <end position="609"/>
    </location>
</feature>
<gene>
    <name evidence="7" type="ORF">CWI39_0519p0010</name>
</gene>
<dbReference type="GO" id="GO:0005634">
    <property type="term" value="C:nucleus"/>
    <property type="evidence" value="ECO:0007669"/>
    <property type="project" value="TreeGrafter"/>
</dbReference>
<comment type="caution">
    <text evidence="7">The sequence shown here is derived from an EMBL/GenBank/DDBJ whole genome shotgun (WGS) entry which is preliminary data.</text>
</comment>
<evidence type="ECO:0000256" key="1">
    <source>
        <dbReference type="ARBA" id="ARBA00022737"/>
    </source>
</evidence>
<keyword evidence="1" id="KW-0677">Repeat</keyword>
<feature type="domain" description="SANT" evidence="5">
    <location>
        <begin position="557"/>
        <end position="606"/>
    </location>
</feature>
<keyword evidence="2" id="KW-0238">DNA-binding</keyword>
<feature type="region of interest" description="Disordered" evidence="3">
    <location>
        <begin position="528"/>
        <end position="561"/>
    </location>
</feature>
<organism evidence="7 8">
    <name type="scientific">Hamiltosporidium magnivora</name>
    <dbReference type="NCBI Taxonomy" id="148818"/>
    <lineage>
        <taxon>Eukaryota</taxon>
        <taxon>Fungi</taxon>
        <taxon>Fungi incertae sedis</taxon>
        <taxon>Microsporidia</taxon>
        <taxon>Dubosqiidae</taxon>
        <taxon>Hamiltosporidium</taxon>
    </lineage>
</organism>
<feature type="domain" description="Myb-like" evidence="4">
    <location>
        <begin position="554"/>
        <end position="605"/>
    </location>
</feature>
<evidence type="ECO:0000313" key="8">
    <source>
        <dbReference type="Proteomes" id="UP000293045"/>
    </source>
</evidence>
<evidence type="ECO:0000256" key="3">
    <source>
        <dbReference type="SAM" id="MobiDB-lite"/>
    </source>
</evidence>
<dbReference type="FunFam" id="1.10.10.60:FF:000010">
    <property type="entry name" value="Transcriptional activator Myb isoform A"/>
    <property type="match status" value="1"/>
</dbReference>
<dbReference type="EMBL" id="PIXR01000519">
    <property type="protein sequence ID" value="TBU06296.1"/>
    <property type="molecule type" value="Genomic_DNA"/>
</dbReference>
<protein>
    <submittedName>
        <fullName evidence="7">Myb-like transcription factor</fullName>
    </submittedName>
</protein>
<accession>A0A4Q9LF87</accession>
<dbReference type="PROSITE" id="PS50090">
    <property type="entry name" value="MYB_LIKE"/>
    <property type="match status" value="2"/>
</dbReference>
<dbReference type="CDD" id="cd00167">
    <property type="entry name" value="SANT"/>
    <property type="match status" value="2"/>
</dbReference>
<dbReference type="GO" id="GO:0000978">
    <property type="term" value="F:RNA polymerase II cis-regulatory region sequence-specific DNA binding"/>
    <property type="evidence" value="ECO:0007669"/>
    <property type="project" value="TreeGrafter"/>
</dbReference>
<evidence type="ECO:0000259" key="4">
    <source>
        <dbReference type="PROSITE" id="PS50090"/>
    </source>
</evidence>
<dbReference type="VEuPathDB" id="MicrosporidiaDB:CWI39_0519p0010"/>
<reference evidence="7 8" key="1">
    <citation type="submission" date="2017-12" db="EMBL/GenBank/DDBJ databases">
        <authorList>
            <person name="Pombert J.-F."/>
            <person name="Haag K.L."/>
            <person name="Ebert D."/>
        </authorList>
    </citation>
    <scope>NUCLEOTIDE SEQUENCE [LARGE SCALE GENOMIC DNA]</scope>
    <source>
        <strain evidence="7">IL-BN-2</strain>
    </source>
</reference>
<dbReference type="InterPro" id="IPR017930">
    <property type="entry name" value="Myb_dom"/>
</dbReference>
<evidence type="ECO:0000259" key="6">
    <source>
        <dbReference type="PROSITE" id="PS51294"/>
    </source>
</evidence>
<feature type="compositionally biased region" description="Polar residues" evidence="3">
    <location>
        <begin position="530"/>
        <end position="552"/>
    </location>
</feature>